<evidence type="ECO:0000313" key="3">
    <source>
        <dbReference type="Proteomes" id="UP000274822"/>
    </source>
</evidence>
<protein>
    <submittedName>
        <fullName evidence="2">Uncharacterized protein</fullName>
    </submittedName>
</protein>
<proteinExistence type="predicted"/>
<reference evidence="2 3" key="1">
    <citation type="journal article" date="2018" name="New Phytol.">
        <title>Phylogenomics of Endogonaceae and evolution of mycorrhizas within Mucoromycota.</title>
        <authorList>
            <person name="Chang Y."/>
            <person name="Desiro A."/>
            <person name="Na H."/>
            <person name="Sandor L."/>
            <person name="Lipzen A."/>
            <person name="Clum A."/>
            <person name="Barry K."/>
            <person name="Grigoriev I.V."/>
            <person name="Martin F.M."/>
            <person name="Stajich J.E."/>
            <person name="Smith M.E."/>
            <person name="Bonito G."/>
            <person name="Spatafora J.W."/>
        </authorList>
    </citation>
    <scope>NUCLEOTIDE SEQUENCE [LARGE SCALE GENOMIC DNA]</scope>
    <source>
        <strain evidence="2 3">AD002</strain>
    </source>
</reference>
<dbReference type="AlphaFoldDB" id="A0A433QRS9"/>
<sequence>MDHGHPAPTSNGYGQAPPERRSTQHAQPVNRTERIEDAPKKRTGRHQNQAATNELGHHIDTIDSASRFPAQPVLPGEPYTTRHYVDNP</sequence>
<name>A0A433QRS9_9FUNG</name>
<feature type="compositionally biased region" description="Basic and acidic residues" evidence="1">
    <location>
        <begin position="31"/>
        <end position="40"/>
    </location>
</feature>
<comment type="caution">
    <text evidence="2">The sequence shown here is derived from an EMBL/GenBank/DDBJ whole genome shotgun (WGS) entry which is preliminary data.</text>
</comment>
<dbReference type="EMBL" id="RBNJ01002013">
    <property type="protein sequence ID" value="RUS32502.1"/>
    <property type="molecule type" value="Genomic_DNA"/>
</dbReference>
<accession>A0A433QRS9</accession>
<feature type="region of interest" description="Disordered" evidence="1">
    <location>
        <begin position="1"/>
        <end position="88"/>
    </location>
</feature>
<organism evidence="2 3">
    <name type="scientific">Jimgerdemannia flammicorona</name>
    <dbReference type="NCBI Taxonomy" id="994334"/>
    <lineage>
        <taxon>Eukaryota</taxon>
        <taxon>Fungi</taxon>
        <taxon>Fungi incertae sedis</taxon>
        <taxon>Mucoromycota</taxon>
        <taxon>Mucoromycotina</taxon>
        <taxon>Endogonomycetes</taxon>
        <taxon>Endogonales</taxon>
        <taxon>Endogonaceae</taxon>
        <taxon>Jimgerdemannia</taxon>
    </lineage>
</organism>
<dbReference type="Proteomes" id="UP000274822">
    <property type="component" value="Unassembled WGS sequence"/>
</dbReference>
<evidence type="ECO:0000313" key="2">
    <source>
        <dbReference type="EMBL" id="RUS32502.1"/>
    </source>
</evidence>
<evidence type="ECO:0000256" key="1">
    <source>
        <dbReference type="SAM" id="MobiDB-lite"/>
    </source>
</evidence>
<gene>
    <name evidence="2" type="ORF">BC938DRAFT_475242</name>
</gene>
<keyword evidence="3" id="KW-1185">Reference proteome</keyword>